<evidence type="ECO:0000313" key="9">
    <source>
        <dbReference type="Proteomes" id="UP001343257"/>
    </source>
</evidence>
<dbReference type="EMBL" id="JARTLD010000009">
    <property type="protein sequence ID" value="MED5016367.1"/>
    <property type="molecule type" value="Genomic_DNA"/>
</dbReference>
<keyword evidence="3 6" id="KW-0812">Transmembrane</keyword>
<keyword evidence="2" id="KW-1003">Cell membrane</keyword>
<feature type="transmembrane region" description="Helical" evidence="6">
    <location>
        <begin position="359"/>
        <end position="377"/>
    </location>
</feature>
<dbReference type="RefSeq" id="WP_328275419.1">
    <property type="nucleotide sequence ID" value="NZ_JARTLD010000009.1"/>
</dbReference>
<dbReference type="PANTHER" id="PTHR33406">
    <property type="entry name" value="MEMBRANE PROTEIN MJ1562-RELATED"/>
    <property type="match status" value="1"/>
</dbReference>
<accession>A0ABU6PNB4</accession>
<evidence type="ECO:0000256" key="3">
    <source>
        <dbReference type="ARBA" id="ARBA00022692"/>
    </source>
</evidence>
<feature type="transmembrane region" description="Helical" evidence="6">
    <location>
        <begin position="657"/>
        <end position="679"/>
    </location>
</feature>
<feature type="domain" description="SSD" evidence="7">
    <location>
        <begin position="195"/>
        <end position="325"/>
    </location>
</feature>
<dbReference type="Proteomes" id="UP001343257">
    <property type="component" value="Unassembled WGS sequence"/>
</dbReference>
<evidence type="ECO:0000256" key="6">
    <source>
        <dbReference type="SAM" id="Phobius"/>
    </source>
</evidence>
<proteinExistence type="predicted"/>
<feature type="transmembrane region" description="Helical" evidence="6">
    <location>
        <begin position="227"/>
        <end position="247"/>
    </location>
</feature>
<dbReference type="Gene3D" id="1.20.1640.10">
    <property type="entry name" value="Multidrug efflux transporter AcrB transmembrane domain"/>
    <property type="match status" value="2"/>
</dbReference>
<comment type="subcellular location">
    <subcellularLocation>
        <location evidence="1">Cell membrane</location>
        <topology evidence="1">Multi-pass membrane protein</topology>
    </subcellularLocation>
</comment>
<dbReference type="Pfam" id="PF03176">
    <property type="entry name" value="MMPL"/>
    <property type="match status" value="2"/>
</dbReference>
<comment type="caution">
    <text evidence="8">The sequence shown here is derived from an EMBL/GenBank/DDBJ whole genome shotgun (WGS) entry which is preliminary data.</text>
</comment>
<reference evidence="8 9" key="1">
    <citation type="submission" date="2023-03" db="EMBL/GenBank/DDBJ databases">
        <title>Bacillus Genome Sequencing.</title>
        <authorList>
            <person name="Dunlap C."/>
        </authorList>
    </citation>
    <scope>NUCLEOTIDE SEQUENCE [LARGE SCALE GENOMIC DNA]</scope>
    <source>
        <strain evidence="8 9">NRS-52</strain>
    </source>
</reference>
<evidence type="ECO:0000256" key="4">
    <source>
        <dbReference type="ARBA" id="ARBA00022989"/>
    </source>
</evidence>
<dbReference type="SUPFAM" id="SSF82866">
    <property type="entry name" value="Multidrug efflux transporter AcrB transmembrane domain"/>
    <property type="match status" value="2"/>
</dbReference>
<evidence type="ECO:0000259" key="7">
    <source>
        <dbReference type="PROSITE" id="PS50156"/>
    </source>
</evidence>
<evidence type="ECO:0000256" key="2">
    <source>
        <dbReference type="ARBA" id="ARBA00022475"/>
    </source>
</evidence>
<name>A0ABU6PNB4_9BACL</name>
<gene>
    <name evidence="8" type="ORF">P9847_03480</name>
</gene>
<dbReference type="InterPro" id="IPR004869">
    <property type="entry name" value="MMPL_dom"/>
</dbReference>
<feature type="transmembrane region" description="Helical" evidence="6">
    <location>
        <begin position="302"/>
        <end position="330"/>
    </location>
</feature>
<keyword evidence="4 6" id="KW-1133">Transmembrane helix</keyword>
<feature type="transmembrane region" description="Helical" evidence="6">
    <location>
        <begin position="6"/>
        <end position="28"/>
    </location>
</feature>
<sequence>MVNRLLAYWILRHPGVILACWTAFFIFFGSFSSQLPSVVKGPGLETYGSYAKVQQLMNERLGLPEDPVFVVFERQNSVTLSEFMSVIETTLKPIKELKGLESLHSPLDHKDLIHASAAYAVLGLAEPAGQQERIIRQIRSLLPEVSGVTIRLTGKSIVQADVNRASMQDFKTVERIGIPIAFIILFISFGGVTYAFIPILTGLLTVSAAMGIMAVIGRTYHLELSNFILNVIPMTGLALSLDFAFILTSRFREEISKGSRDAALRATMLTSGRAVFFSVVCVLCGLAAVAFIPMPMFESSALAAMIVVVLAAVINLSLVPALLVTAAPWLKPDRTRGMFISRSYSLWASWAGVVMQRPVRMLLTGGTLIALLLIPALRLTTSVPDAGSIPDTYESRQADETIRTHFQRSGTSETLLVLQPAGNDFSKKEREEAYIWLSRINKDPMVASVKPLQSGDTGSATDVQGKKGSLAVLKVTLKGEAGSVQVNRWLRETEQEANQTGLHLLLGGEAKSEQEIHDALASALPGMLAFIGATNFIVLFIAFRSILIPLKAMVMNMLSIAASFGVLVLVFQEGITGLSPGFIAIMIPVFIYGLVFGVSMDYGVFLLSRMSEAFEETGSPEMAIRRGMGATGKLISSAAAIMIAVTLPFAFGEVEGVKQLGVGIAAAVFIDATLIRLLLVPSLMKLLGHMNWWVPRWLHSS</sequence>
<keyword evidence="9" id="KW-1185">Reference proteome</keyword>
<organism evidence="8 9">
    <name type="scientific">Paenibacillus chibensis</name>
    <dbReference type="NCBI Taxonomy" id="59846"/>
    <lineage>
        <taxon>Bacteria</taxon>
        <taxon>Bacillati</taxon>
        <taxon>Bacillota</taxon>
        <taxon>Bacilli</taxon>
        <taxon>Bacillales</taxon>
        <taxon>Paenibacillaceae</taxon>
        <taxon>Paenibacillus</taxon>
    </lineage>
</organism>
<dbReference type="PROSITE" id="PS50156">
    <property type="entry name" value="SSD"/>
    <property type="match status" value="1"/>
</dbReference>
<feature type="transmembrane region" description="Helical" evidence="6">
    <location>
        <begin position="553"/>
        <end position="571"/>
    </location>
</feature>
<feature type="transmembrane region" description="Helical" evidence="6">
    <location>
        <begin position="274"/>
        <end position="296"/>
    </location>
</feature>
<feature type="transmembrane region" description="Helical" evidence="6">
    <location>
        <begin position="583"/>
        <end position="607"/>
    </location>
</feature>
<protein>
    <submittedName>
        <fullName evidence="8">MMPL family transporter</fullName>
    </submittedName>
</protein>
<dbReference type="InterPro" id="IPR000731">
    <property type="entry name" value="SSD"/>
</dbReference>
<feature type="transmembrane region" description="Helical" evidence="6">
    <location>
        <begin position="176"/>
        <end position="197"/>
    </location>
</feature>
<keyword evidence="5 6" id="KW-0472">Membrane</keyword>
<feature type="transmembrane region" description="Helical" evidence="6">
    <location>
        <begin position="519"/>
        <end position="541"/>
    </location>
</feature>
<feature type="transmembrane region" description="Helical" evidence="6">
    <location>
        <begin position="628"/>
        <end position="651"/>
    </location>
</feature>
<evidence type="ECO:0000256" key="1">
    <source>
        <dbReference type="ARBA" id="ARBA00004651"/>
    </source>
</evidence>
<dbReference type="PANTHER" id="PTHR33406:SF13">
    <property type="entry name" value="MEMBRANE PROTEIN YDFJ"/>
    <property type="match status" value="1"/>
</dbReference>
<evidence type="ECO:0000256" key="5">
    <source>
        <dbReference type="ARBA" id="ARBA00023136"/>
    </source>
</evidence>
<evidence type="ECO:0000313" key="8">
    <source>
        <dbReference type="EMBL" id="MED5016367.1"/>
    </source>
</evidence>
<dbReference type="InterPro" id="IPR050545">
    <property type="entry name" value="Mycobact_MmpL"/>
</dbReference>